<dbReference type="SUPFAM" id="SSF53474">
    <property type="entry name" value="alpha/beta-Hydrolases"/>
    <property type="match status" value="1"/>
</dbReference>
<gene>
    <name evidence="2" type="ORF">ACFFHU_27170</name>
</gene>
<evidence type="ECO:0000313" key="3">
    <source>
        <dbReference type="Proteomes" id="UP001589894"/>
    </source>
</evidence>
<proteinExistence type="predicted"/>
<dbReference type="InterPro" id="IPR029058">
    <property type="entry name" value="AB_hydrolase_fold"/>
</dbReference>
<keyword evidence="3" id="KW-1185">Reference proteome</keyword>
<accession>A0ABV6P449</accession>
<organism evidence="2 3">
    <name type="scientific">Plantactinospora siamensis</name>
    <dbReference type="NCBI Taxonomy" id="555372"/>
    <lineage>
        <taxon>Bacteria</taxon>
        <taxon>Bacillati</taxon>
        <taxon>Actinomycetota</taxon>
        <taxon>Actinomycetes</taxon>
        <taxon>Micromonosporales</taxon>
        <taxon>Micromonosporaceae</taxon>
        <taxon>Plantactinospora</taxon>
    </lineage>
</organism>
<comment type="caution">
    <text evidence="2">The sequence shown here is derived from an EMBL/GenBank/DDBJ whole genome shotgun (WGS) entry which is preliminary data.</text>
</comment>
<feature type="domain" description="AB hydrolase-1" evidence="1">
    <location>
        <begin position="23"/>
        <end position="269"/>
    </location>
</feature>
<evidence type="ECO:0000259" key="1">
    <source>
        <dbReference type="Pfam" id="PF12697"/>
    </source>
</evidence>
<keyword evidence="2" id="KW-0378">Hydrolase</keyword>
<protein>
    <submittedName>
        <fullName evidence="2">Alpha/beta fold hydrolase</fullName>
    </submittedName>
</protein>
<dbReference type="RefSeq" id="WP_377343153.1">
    <property type="nucleotide sequence ID" value="NZ_JBHLUE010000026.1"/>
</dbReference>
<dbReference type="PANTHER" id="PTHR43689">
    <property type="entry name" value="HYDROLASE"/>
    <property type="match status" value="1"/>
</dbReference>
<name>A0ABV6P449_9ACTN</name>
<dbReference type="EMBL" id="JBHLUE010000026">
    <property type="protein sequence ID" value="MFC0567809.1"/>
    <property type="molecule type" value="Genomic_DNA"/>
</dbReference>
<dbReference type="Proteomes" id="UP001589894">
    <property type="component" value="Unassembled WGS sequence"/>
</dbReference>
<reference evidence="2 3" key="1">
    <citation type="submission" date="2024-09" db="EMBL/GenBank/DDBJ databases">
        <authorList>
            <person name="Sun Q."/>
            <person name="Mori K."/>
        </authorList>
    </citation>
    <scope>NUCLEOTIDE SEQUENCE [LARGE SCALE GENOMIC DNA]</scope>
    <source>
        <strain evidence="2 3">TBRC 2205</strain>
    </source>
</reference>
<dbReference type="Pfam" id="PF12697">
    <property type="entry name" value="Abhydrolase_6"/>
    <property type="match status" value="1"/>
</dbReference>
<dbReference type="Gene3D" id="3.40.50.1820">
    <property type="entry name" value="alpha/beta hydrolase"/>
    <property type="match status" value="1"/>
</dbReference>
<sequence length="278" mass="30663">MSEVELRPGVIAYTDTGGPGPVLVLLTGLFVGGSVWRGVVDRLRGDFRCVVPELPLGAHRRPMRAGADLSGRGLARLVADLLTALDLRDVTLVGLDWGGAQLLVAEGLDERVGRLVLLPQEAFDNFPPGLPGRFVRLAARMPGGLAAALRPLRWRPARRMPFTFGWMSKRPVPDEIMDAWFEPALTSAEVRRDVRAYLLASRRGEYLRAAERLSRFDRPALVVWSPEDRIMPPEHGERLAARLPRARLVRIPDSYTLIPEDQPARCAQAIRAFALGGG</sequence>
<dbReference type="InterPro" id="IPR000073">
    <property type="entry name" value="AB_hydrolase_1"/>
</dbReference>
<evidence type="ECO:0000313" key="2">
    <source>
        <dbReference type="EMBL" id="MFC0567809.1"/>
    </source>
</evidence>
<dbReference type="PANTHER" id="PTHR43689:SF8">
    <property type="entry name" value="ALPHA_BETA-HYDROLASES SUPERFAMILY PROTEIN"/>
    <property type="match status" value="1"/>
</dbReference>
<dbReference type="GO" id="GO:0016787">
    <property type="term" value="F:hydrolase activity"/>
    <property type="evidence" value="ECO:0007669"/>
    <property type="project" value="UniProtKB-KW"/>
</dbReference>